<protein>
    <submittedName>
        <fullName evidence="5">Phosphoglycolate phosphatase</fullName>
    </submittedName>
</protein>
<dbReference type="RefSeq" id="WP_070072776.1">
    <property type="nucleotide sequence ID" value="NZ_CP017448.1"/>
</dbReference>
<organism evidence="5 6">
    <name type="scientific">Acidihalobacter aeolianus</name>
    <dbReference type="NCBI Taxonomy" id="2792603"/>
    <lineage>
        <taxon>Bacteria</taxon>
        <taxon>Pseudomonadati</taxon>
        <taxon>Pseudomonadota</taxon>
        <taxon>Gammaproteobacteria</taxon>
        <taxon>Chromatiales</taxon>
        <taxon>Ectothiorhodospiraceae</taxon>
        <taxon>Acidihalobacter</taxon>
    </lineage>
</organism>
<keyword evidence="3" id="KW-0460">Magnesium</keyword>
<sequence>MPSQINPTHIRGVLFDLDGTLADTALDMAAALNRLRVENALPPLPFTAVRDHVSHGSTAMIRIGFGDNLPKARFEALRRRFLDIYSAALAAETVLFPGMGNVLETLESRGIAWGIVTNKPGFLTRPLIAALGLTERSACLVSGDDLPQRKPHPATLLHAAQLCDLPPSTCCYLGDAERDITAGKSAGMHTLIASWGYIDAEQRPDTWGADDTLTRPDDLLAWIDANSLPVATPSLA</sequence>
<keyword evidence="2" id="KW-0378">Hydrolase</keyword>
<dbReference type="PRINTS" id="PR00413">
    <property type="entry name" value="HADHALOGNASE"/>
</dbReference>
<dbReference type="Pfam" id="PF13419">
    <property type="entry name" value="HAD_2"/>
    <property type="match status" value="1"/>
</dbReference>
<dbReference type="GO" id="GO:0006281">
    <property type="term" value="P:DNA repair"/>
    <property type="evidence" value="ECO:0007669"/>
    <property type="project" value="TreeGrafter"/>
</dbReference>
<keyword evidence="4" id="KW-0119">Carbohydrate metabolism</keyword>
<reference evidence="5 6" key="1">
    <citation type="submission" date="2016-09" db="EMBL/GenBank/DDBJ databases">
        <title>Acidihalobacter prosperus V6 (DSM14174).</title>
        <authorList>
            <person name="Khaleque H.N."/>
            <person name="Ramsay J.P."/>
            <person name="Murphy R.J.T."/>
            <person name="Kaksonen A.H."/>
            <person name="Boxall N.J."/>
            <person name="Watkin E.L.J."/>
        </authorList>
    </citation>
    <scope>NUCLEOTIDE SEQUENCE [LARGE SCALE GENOMIC DNA]</scope>
    <source>
        <strain evidence="5 6">V6</strain>
    </source>
</reference>
<dbReference type="NCBIfam" id="TIGR01509">
    <property type="entry name" value="HAD-SF-IA-v3"/>
    <property type="match status" value="1"/>
</dbReference>
<dbReference type="InterPro" id="IPR006439">
    <property type="entry name" value="HAD-SF_hydro_IA"/>
</dbReference>
<evidence type="ECO:0000313" key="5">
    <source>
        <dbReference type="EMBL" id="AOV17208.1"/>
    </source>
</evidence>
<dbReference type="InterPro" id="IPR023198">
    <property type="entry name" value="PGP-like_dom2"/>
</dbReference>
<dbReference type="Gene3D" id="1.10.150.240">
    <property type="entry name" value="Putative phosphatase, domain 2"/>
    <property type="match status" value="1"/>
</dbReference>
<dbReference type="GO" id="GO:0005829">
    <property type="term" value="C:cytosol"/>
    <property type="evidence" value="ECO:0007669"/>
    <property type="project" value="TreeGrafter"/>
</dbReference>
<dbReference type="InterPro" id="IPR036412">
    <property type="entry name" value="HAD-like_sf"/>
</dbReference>
<dbReference type="InterPro" id="IPR050155">
    <property type="entry name" value="HAD-like_hydrolase_sf"/>
</dbReference>
<evidence type="ECO:0000256" key="2">
    <source>
        <dbReference type="ARBA" id="ARBA00022801"/>
    </source>
</evidence>
<dbReference type="PANTHER" id="PTHR43434">
    <property type="entry name" value="PHOSPHOGLYCOLATE PHOSPHATASE"/>
    <property type="match status" value="1"/>
</dbReference>
<dbReference type="SUPFAM" id="SSF56784">
    <property type="entry name" value="HAD-like"/>
    <property type="match status" value="1"/>
</dbReference>
<dbReference type="EMBL" id="CP017448">
    <property type="protein sequence ID" value="AOV17208.1"/>
    <property type="molecule type" value="Genomic_DNA"/>
</dbReference>
<dbReference type="Proteomes" id="UP000095342">
    <property type="component" value="Chromosome"/>
</dbReference>
<evidence type="ECO:0000256" key="4">
    <source>
        <dbReference type="ARBA" id="ARBA00023277"/>
    </source>
</evidence>
<dbReference type="Gene3D" id="3.40.50.1000">
    <property type="entry name" value="HAD superfamily/HAD-like"/>
    <property type="match status" value="1"/>
</dbReference>
<evidence type="ECO:0000256" key="1">
    <source>
        <dbReference type="ARBA" id="ARBA00022723"/>
    </source>
</evidence>
<dbReference type="InterPro" id="IPR023214">
    <property type="entry name" value="HAD_sf"/>
</dbReference>
<evidence type="ECO:0000313" key="6">
    <source>
        <dbReference type="Proteomes" id="UP000095342"/>
    </source>
</evidence>
<gene>
    <name evidence="5" type="ORF">BJI67_09165</name>
</gene>
<dbReference type="SFLD" id="SFLDS00003">
    <property type="entry name" value="Haloacid_Dehalogenase"/>
    <property type="match status" value="1"/>
</dbReference>
<dbReference type="PANTHER" id="PTHR43434:SF23">
    <property type="entry name" value="PHOSPHOGLYCOLATE PHOSPHATASE"/>
    <property type="match status" value="1"/>
</dbReference>
<dbReference type="GO" id="GO:0046872">
    <property type="term" value="F:metal ion binding"/>
    <property type="evidence" value="ECO:0007669"/>
    <property type="project" value="UniProtKB-KW"/>
</dbReference>
<accession>A0A1D8K8D4</accession>
<keyword evidence="1" id="KW-0479">Metal-binding</keyword>
<dbReference type="KEGG" id="aaeo:BJI67_09165"/>
<dbReference type="InterPro" id="IPR041492">
    <property type="entry name" value="HAD_2"/>
</dbReference>
<proteinExistence type="predicted"/>
<evidence type="ECO:0000256" key="3">
    <source>
        <dbReference type="ARBA" id="ARBA00022842"/>
    </source>
</evidence>
<dbReference type="AlphaFoldDB" id="A0A1D8K8D4"/>
<dbReference type="NCBIfam" id="TIGR01549">
    <property type="entry name" value="HAD-SF-IA-v1"/>
    <property type="match status" value="1"/>
</dbReference>
<dbReference type="GO" id="GO:0008967">
    <property type="term" value="F:phosphoglycolate phosphatase activity"/>
    <property type="evidence" value="ECO:0007669"/>
    <property type="project" value="TreeGrafter"/>
</dbReference>
<name>A0A1D8K8D4_9GAMM</name>
<keyword evidence="6" id="KW-1185">Reference proteome</keyword>
<dbReference type="SFLD" id="SFLDG01129">
    <property type="entry name" value="C1.5:_HAD__Beta-PGM__Phosphata"/>
    <property type="match status" value="1"/>
</dbReference>